<comment type="cofactor">
    <cofactor evidence="7">
        <name>FMN</name>
        <dbReference type="ChEBI" id="CHEBI:58210"/>
    </cofactor>
    <text evidence="7">Binds 1 FMN per subunit.</text>
</comment>
<protein>
    <recommendedName>
        <fullName evidence="7">Protein-methionine-sulfoxide reductase heme-binding subunit MsrQ</fullName>
    </recommendedName>
    <alternativeName>
        <fullName evidence="7">Flavocytochrome MsrQ</fullName>
    </alternativeName>
</protein>
<dbReference type="GO" id="GO:0010181">
    <property type="term" value="F:FMN binding"/>
    <property type="evidence" value="ECO:0007669"/>
    <property type="project" value="UniProtKB-UniRule"/>
</dbReference>
<dbReference type="InterPro" id="IPR013130">
    <property type="entry name" value="Fe3_Rdtase_TM_dom"/>
</dbReference>
<dbReference type="RefSeq" id="WP_220635928.1">
    <property type="nucleotide sequence ID" value="NZ_CAJQUM010000001.1"/>
</dbReference>
<keyword evidence="7" id="KW-0249">Electron transport</keyword>
<dbReference type="InterPro" id="IPR022837">
    <property type="entry name" value="MsrQ-like"/>
</dbReference>
<dbReference type="GO" id="GO:0005886">
    <property type="term" value="C:plasma membrane"/>
    <property type="evidence" value="ECO:0007669"/>
    <property type="project" value="UniProtKB-SubCell"/>
</dbReference>
<comment type="caution">
    <text evidence="9">The sequence shown here is derived from an EMBL/GenBank/DDBJ whole genome shotgun (WGS) entry which is preliminary data.</text>
</comment>
<reference evidence="9" key="1">
    <citation type="submission" date="2021-04" db="EMBL/GenBank/DDBJ databases">
        <authorList>
            <person name="Hornung B."/>
        </authorList>
    </citation>
    <scope>NUCLEOTIDE SEQUENCE</scope>
    <source>
        <strain evidence="9">G5G6</strain>
    </source>
</reference>
<proteinExistence type="inferred from homology"/>
<comment type="similarity">
    <text evidence="7">Belongs to the MsrQ family.</text>
</comment>
<dbReference type="GO" id="GO:0009055">
    <property type="term" value="F:electron transfer activity"/>
    <property type="evidence" value="ECO:0007669"/>
    <property type="project" value="UniProtKB-UniRule"/>
</dbReference>
<sequence>MKLSSKQIAALKVIVFILCLVPLAYLGWGLWQDMLGANPIENLIRSLGRWTLKFLLITLSITPLRRLTGMNALLRFRRMLGLFCFFYAVLHWSVYLGLDQSFNWVAIAKDIVKRPFITMGMLTFTMLLPLAITSTNGMMRRMGARNWQALHRAVYVIGICAVLHFWWMVKLDTTWPKIYALILTLLLGMRLAWRLRLAKG</sequence>
<name>A0A916J6F6_9PROT</name>
<organism evidence="9 10">
    <name type="scientific">Georgfuchsia toluolica</name>
    <dbReference type="NCBI Taxonomy" id="424218"/>
    <lineage>
        <taxon>Bacteria</taxon>
        <taxon>Pseudomonadati</taxon>
        <taxon>Pseudomonadota</taxon>
        <taxon>Betaproteobacteria</taxon>
        <taxon>Nitrosomonadales</taxon>
        <taxon>Sterolibacteriaceae</taxon>
        <taxon>Georgfuchsia</taxon>
    </lineage>
</organism>
<accession>A0A916J6F6</accession>
<comment type="subcellular location">
    <subcellularLocation>
        <location evidence="7">Cell membrane</location>
        <topology evidence="7">Multi-pass membrane protein</topology>
    </subcellularLocation>
    <subcellularLocation>
        <location evidence="1">Membrane</location>
        <topology evidence="1">Multi-pass membrane protein</topology>
    </subcellularLocation>
</comment>
<feature type="transmembrane region" description="Helical" evidence="7">
    <location>
        <begin position="50"/>
        <end position="67"/>
    </location>
</feature>
<feature type="transmembrane region" description="Helical" evidence="7">
    <location>
        <begin position="9"/>
        <end position="30"/>
    </location>
</feature>
<dbReference type="Pfam" id="PF01794">
    <property type="entry name" value="Ferric_reduct"/>
    <property type="match status" value="1"/>
</dbReference>
<evidence type="ECO:0000256" key="5">
    <source>
        <dbReference type="ARBA" id="ARBA00023004"/>
    </source>
</evidence>
<keyword evidence="7" id="KW-0285">Flavoprotein</keyword>
<dbReference type="EMBL" id="CAJQUM010000001">
    <property type="protein sequence ID" value="CAG4884040.1"/>
    <property type="molecule type" value="Genomic_DNA"/>
</dbReference>
<keyword evidence="5 7" id="KW-0408">Iron</keyword>
<comment type="function">
    <text evidence="7">Part of the MsrPQ system that repairs oxidized periplasmic proteins containing methionine sulfoxide residues (Met-O), using respiratory chain electrons. Thus protects these proteins from oxidative-stress damage caused by reactive species of oxygen and chlorine generated by the host defense mechanisms. MsrPQ is essential for the maintenance of envelope integrity under bleach stress, rescuing a wide series of structurally unrelated periplasmic proteins from methionine oxidation. MsrQ provides electrons for reduction to the reductase catalytic subunit MsrP, using the quinone pool of the respiratory chain.</text>
</comment>
<feature type="transmembrane region" description="Helical" evidence="7">
    <location>
        <begin position="116"/>
        <end position="137"/>
    </location>
</feature>
<feature type="transmembrane region" description="Helical" evidence="7">
    <location>
        <begin position="149"/>
        <end position="169"/>
    </location>
</feature>
<dbReference type="GO" id="GO:0020037">
    <property type="term" value="F:heme binding"/>
    <property type="evidence" value="ECO:0007669"/>
    <property type="project" value="UniProtKB-UniRule"/>
</dbReference>
<dbReference type="PANTHER" id="PTHR36964:SF1">
    <property type="entry name" value="PROTEIN-METHIONINE-SULFOXIDE REDUCTASE HEME-BINDING SUBUNIT MSRQ"/>
    <property type="match status" value="1"/>
</dbReference>
<keyword evidence="7" id="KW-0479">Metal-binding</keyword>
<comment type="subunit">
    <text evidence="7">Heterodimer of a catalytic subunit (MsrP) and a heme-binding subunit (MsrQ).</text>
</comment>
<evidence type="ECO:0000256" key="1">
    <source>
        <dbReference type="ARBA" id="ARBA00004141"/>
    </source>
</evidence>
<keyword evidence="6 7" id="KW-0472">Membrane</keyword>
<evidence type="ECO:0000313" key="10">
    <source>
        <dbReference type="Proteomes" id="UP000742786"/>
    </source>
</evidence>
<keyword evidence="7" id="KW-0288">FMN</keyword>
<keyword evidence="10" id="KW-1185">Reference proteome</keyword>
<evidence type="ECO:0000256" key="2">
    <source>
        <dbReference type="ARBA" id="ARBA00022448"/>
    </source>
</evidence>
<keyword evidence="7" id="KW-0349">Heme</keyword>
<gene>
    <name evidence="9" type="primary">yedZ</name>
    <name evidence="7" type="synonym">msrQ</name>
    <name evidence="9" type="ORF">GTOL_11923</name>
</gene>
<feature type="transmembrane region" description="Helical" evidence="7">
    <location>
        <begin position="79"/>
        <end position="96"/>
    </location>
</feature>
<dbReference type="GO" id="GO:0046872">
    <property type="term" value="F:metal ion binding"/>
    <property type="evidence" value="ECO:0007669"/>
    <property type="project" value="UniProtKB-KW"/>
</dbReference>
<evidence type="ECO:0000313" key="9">
    <source>
        <dbReference type="EMBL" id="CAG4884040.1"/>
    </source>
</evidence>
<evidence type="ECO:0000256" key="3">
    <source>
        <dbReference type="ARBA" id="ARBA00022692"/>
    </source>
</evidence>
<keyword evidence="3 7" id="KW-0812">Transmembrane</keyword>
<keyword evidence="2 7" id="KW-0813">Transport</keyword>
<comment type="cofactor">
    <cofactor evidence="7">
        <name>heme b</name>
        <dbReference type="ChEBI" id="CHEBI:60344"/>
    </cofactor>
    <text evidence="7">Binds 1 heme b (iron(II)-protoporphyrin IX) group per subunit.</text>
</comment>
<evidence type="ECO:0000259" key="8">
    <source>
        <dbReference type="Pfam" id="PF01794"/>
    </source>
</evidence>
<dbReference type="GO" id="GO:0030091">
    <property type="term" value="P:protein repair"/>
    <property type="evidence" value="ECO:0007669"/>
    <property type="project" value="UniProtKB-UniRule"/>
</dbReference>
<dbReference type="GO" id="GO:0016679">
    <property type="term" value="F:oxidoreductase activity, acting on diphenols and related substances as donors"/>
    <property type="evidence" value="ECO:0007669"/>
    <property type="project" value="TreeGrafter"/>
</dbReference>
<dbReference type="HAMAP" id="MF_01207">
    <property type="entry name" value="MsrQ"/>
    <property type="match status" value="1"/>
</dbReference>
<dbReference type="AlphaFoldDB" id="A0A916J6F6"/>
<evidence type="ECO:0000256" key="6">
    <source>
        <dbReference type="ARBA" id="ARBA00023136"/>
    </source>
</evidence>
<dbReference type="PANTHER" id="PTHR36964">
    <property type="entry name" value="PROTEIN-METHIONINE-SULFOXIDE REDUCTASE HEME-BINDING SUBUNIT MSRQ"/>
    <property type="match status" value="1"/>
</dbReference>
<feature type="domain" description="Ferric oxidoreductase" evidence="8">
    <location>
        <begin position="48"/>
        <end position="160"/>
    </location>
</feature>
<keyword evidence="4 7" id="KW-1133">Transmembrane helix</keyword>
<evidence type="ECO:0000256" key="4">
    <source>
        <dbReference type="ARBA" id="ARBA00022989"/>
    </source>
</evidence>
<dbReference type="Proteomes" id="UP000742786">
    <property type="component" value="Unassembled WGS sequence"/>
</dbReference>
<keyword evidence="7" id="KW-1003">Cell membrane</keyword>
<evidence type="ECO:0000256" key="7">
    <source>
        <dbReference type="HAMAP-Rule" id="MF_01207"/>
    </source>
</evidence>
<feature type="transmembrane region" description="Helical" evidence="7">
    <location>
        <begin position="175"/>
        <end position="193"/>
    </location>
</feature>